<feature type="domain" description="Microbial-type PARG catalytic" evidence="2">
    <location>
        <begin position="18"/>
        <end position="170"/>
    </location>
</feature>
<dbReference type="Proteomes" id="UP000008064">
    <property type="component" value="Unassembled WGS sequence"/>
</dbReference>
<dbReference type="HOGENOM" id="CLU_024412_4_0_1"/>
<dbReference type="AlphaFoldDB" id="F8NQ83"/>
<evidence type="ECO:0000256" key="1">
    <source>
        <dbReference type="SAM" id="MobiDB-lite"/>
    </source>
</evidence>
<dbReference type="OrthoDB" id="9985428at2759"/>
<dbReference type="RefSeq" id="XP_007316716.1">
    <property type="nucleotide sequence ID" value="XM_007316654.1"/>
</dbReference>
<accession>F8NQ83</accession>
<dbReference type="InterPro" id="IPR019261">
    <property type="entry name" value="PARG_cat_microbial"/>
</dbReference>
<name>F8NQ83_SERL9</name>
<dbReference type="NCBIfam" id="TIGR02452">
    <property type="entry name" value="TIGR02452 family protein"/>
    <property type="match status" value="1"/>
</dbReference>
<dbReference type="InterPro" id="IPR012664">
    <property type="entry name" value="CHP02452"/>
</dbReference>
<evidence type="ECO:0000313" key="3">
    <source>
        <dbReference type="EMBL" id="EGO26543.1"/>
    </source>
</evidence>
<protein>
    <recommendedName>
        <fullName evidence="2">Microbial-type PARG catalytic domain-containing protein</fullName>
    </recommendedName>
</protein>
<proteinExistence type="predicted"/>
<evidence type="ECO:0000259" key="2">
    <source>
        <dbReference type="Pfam" id="PF10021"/>
    </source>
</evidence>
<dbReference type="PANTHER" id="PTHR35596">
    <property type="entry name" value="DUF2263 DOMAIN-CONTAINING PROTEIN"/>
    <property type="match status" value="1"/>
</dbReference>
<reference evidence="3" key="1">
    <citation type="submission" date="2011-04" db="EMBL/GenBank/DDBJ databases">
        <title>Evolution of plant cell wall degrading machinery underlies the functional diversity of forest fungi.</title>
        <authorList>
            <consortium name="US DOE Joint Genome Institute (JGI-PGF)"/>
            <person name="Eastwood D.C."/>
            <person name="Floudas D."/>
            <person name="Binder M."/>
            <person name="Majcherczyk A."/>
            <person name="Schneider P."/>
            <person name="Aerts A."/>
            <person name="Asiegbu F.O."/>
            <person name="Baker S.E."/>
            <person name="Barry K."/>
            <person name="Bendiksby M."/>
            <person name="Blumentritt M."/>
            <person name="Coutinho P.M."/>
            <person name="Cullen D."/>
            <person name="Cullen D."/>
            <person name="Gathman A."/>
            <person name="Goodell B."/>
            <person name="Henrissat B."/>
            <person name="Ihrmark K."/>
            <person name="Kauserud H."/>
            <person name="Kohler A."/>
            <person name="LaButti K."/>
            <person name="Lapidus A."/>
            <person name="Lavin J.L."/>
            <person name="Lee Y.-H."/>
            <person name="Lindquist E."/>
            <person name="Lilly W."/>
            <person name="Lucas S."/>
            <person name="Morin E."/>
            <person name="Murat C."/>
            <person name="Oguiza J.A."/>
            <person name="Park J."/>
            <person name="Pisabarro A.G."/>
            <person name="Riley R."/>
            <person name="Rosling A."/>
            <person name="Salamov A."/>
            <person name="Schmidt O."/>
            <person name="Schmutz J."/>
            <person name="Skrede I."/>
            <person name="Stenlid J."/>
            <person name="Wiebenga A."/>
            <person name="Xie X."/>
            <person name="Kues U."/>
            <person name="Hibbett D.S."/>
            <person name="Hoffmeister D."/>
            <person name="Hogberg N."/>
            <person name="Martin F."/>
            <person name="Grigoriev I.V."/>
            <person name="Watkinson S.C."/>
        </authorList>
    </citation>
    <scope>NUCLEOTIDE SEQUENCE</scope>
    <source>
        <strain evidence="3">S7.9</strain>
    </source>
</reference>
<organism>
    <name type="scientific">Serpula lacrymans var. lacrymans (strain S7.9)</name>
    <name type="common">Dry rot fungus</name>
    <dbReference type="NCBI Taxonomy" id="578457"/>
    <lineage>
        <taxon>Eukaryota</taxon>
        <taxon>Fungi</taxon>
        <taxon>Dikarya</taxon>
        <taxon>Basidiomycota</taxon>
        <taxon>Agaricomycotina</taxon>
        <taxon>Agaricomycetes</taxon>
        <taxon>Agaricomycetidae</taxon>
        <taxon>Boletales</taxon>
        <taxon>Coniophorineae</taxon>
        <taxon>Serpulaceae</taxon>
        <taxon>Serpula</taxon>
    </lineage>
</organism>
<feature type="region of interest" description="Disordered" evidence="1">
    <location>
        <begin position="174"/>
        <end position="196"/>
    </location>
</feature>
<dbReference type="Gene3D" id="3.40.220.10">
    <property type="entry name" value="Leucine Aminopeptidase, subunit E, domain 1"/>
    <property type="match status" value="1"/>
</dbReference>
<dbReference type="EMBL" id="GL945432">
    <property type="protein sequence ID" value="EGO26543.1"/>
    <property type="molecule type" value="Genomic_DNA"/>
</dbReference>
<dbReference type="Pfam" id="PF10021">
    <property type="entry name" value="PARG_cat_microb"/>
    <property type="match status" value="1"/>
</dbReference>
<feature type="compositionally biased region" description="Polar residues" evidence="1">
    <location>
        <begin position="178"/>
        <end position="196"/>
    </location>
</feature>
<dbReference type="PANTHER" id="PTHR35596:SF1">
    <property type="entry name" value="MICROBIAL-TYPE PARG CATALYTIC DOMAIN-CONTAINING PROTEIN"/>
    <property type="match status" value="1"/>
</dbReference>
<dbReference type="GeneID" id="18818616"/>
<dbReference type="InterPro" id="IPR043472">
    <property type="entry name" value="Macro_dom-like"/>
</dbReference>
<gene>
    <name evidence="3" type="ORF">SERLADRAFT_463717</name>
</gene>
<sequence>MARQTKPSVASATRHISHDIGPQILLSRQGTTFYPHCSPSLADWRKSDLARRPDSPMHSTIIQFTPSSTLTAARRLHNSNAEPSGSQRSPASIPIGVLSFASPKRAGGGYLHGGNEQEEGLARCSTLVASLRTDQAKEFYKTHRRFLSMDGAGIHDHSMVYSPGVVVFRDDDDEAESNAVSTDHPTIPPNNQDSNQKSTFIPPYTINVLSAVPVNAAAIRQNYLITASDAHVFSDGICDKMRDRMARALRIFQTRGDQTLVLGAFGCGSCENKVEMIAELWAELLVCGERTSGGAKEHKSKAKYKDVFEEIVFAVPGKHFEPFKKAFEMRVFEAELSDAASDTDA</sequence>
<dbReference type="KEGG" id="sla:SERLADRAFT_463717"/>